<keyword evidence="3" id="KW-0808">Transferase</keyword>
<dbReference type="GO" id="GO:0016301">
    <property type="term" value="F:kinase activity"/>
    <property type="evidence" value="ECO:0007669"/>
    <property type="project" value="UniProtKB-KW"/>
</dbReference>
<dbReference type="PANTHER" id="PTHR30437">
    <property type="entry name" value="TRANSCRIPTION ELONGATION FACTOR GREA"/>
    <property type="match status" value="1"/>
</dbReference>
<dbReference type="NCBIfam" id="NF004396">
    <property type="entry name" value="PRK05753.1"/>
    <property type="match status" value="1"/>
</dbReference>
<evidence type="ECO:0000313" key="3">
    <source>
        <dbReference type="EMBL" id="RKH06948.1"/>
    </source>
</evidence>
<feature type="domain" description="Transcription elongation factor GreA/GreB C-terminal" evidence="1">
    <location>
        <begin position="54"/>
        <end position="129"/>
    </location>
</feature>
<gene>
    <name evidence="3" type="ORF">D7X32_03680</name>
</gene>
<accession>A0A3A8KFI4</accession>
<dbReference type="GO" id="GO:0070063">
    <property type="term" value="F:RNA polymerase binding"/>
    <property type="evidence" value="ECO:0007669"/>
    <property type="project" value="InterPro"/>
</dbReference>
<dbReference type="GO" id="GO:0006354">
    <property type="term" value="P:DNA-templated transcription elongation"/>
    <property type="evidence" value="ECO:0007669"/>
    <property type="project" value="TreeGrafter"/>
</dbReference>
<dbReference type="AlphaFoldDB" id="A0A3A8KFI4"/>
<evidence type="ECO:0000259" key="2">
    <source>
        <dbReference type="Pfam" id="PF14760"/>
    </source>
</evidence>
<organism evidence="3 4">
    <name type="scientific">Corallococcus carmarthensis</name>
    <dbReference type="NCBI Taxonomy" id="2316728"/>
    <lineage>
        <taxon>Bacteria</taxon>
        <taxon>Pseudomonadati</taxon>
        <taxon>Myxococcota</taxon>
        <taxon>Myxococcia</taxon>
        <taxon>Myxococcales</taxon>
        <taxon>Cystobacterineae</taxon>
        <taxon>Myxococcaceae</taxon>
        <taxon>Corallococcus</taxon>
    </lineage>
</organism>
<evidence type="ECO:0000259" key="1">
    <source>
        <dbReference type="Pfam" id="PF01272"/>
    </source>
</evidence>
<dbReference type="Gene3D" id="1.10.286.20">
    <property type="match status" value="1"/>
</dbReference>
<dbReference type="Pfam" id="PF14760">
    <property type="entry name" value="Rnk_N"/>
    <property type="match status" value="1"/>
</dbReference>
<feature type="domain" description="Regulator of nucleoside diphosphate kinase N-terminal" evidence="2">
    <location>
        <begin position="8"/>
        <end position="47"/>
    </location>
</feature>
<dbReference type="OrthoDB" id="192847at2"/>
<dbReference type="PANTHER" id="PTHR30437:SF5">
    <property type="entry name" value="REGULATOR OF NUCLEOSIDE DIPHOSPHATE KINASE"/>
    <property type="match status" value="1"/>
</dbReference>
<name>A0A3A8KFI4_9BACT</name>
<dbReference type="Proteomes" id="UP000268313">
    <property type="component" value="Unassembled WGS sequence"/>
</dbReference>
<protein>
    <submittedName>
        <fullName evidence="3">Nucleoside diphosphate kinase regulator</fullName>
    </submittedName>
</protein>
<dbReference type="Gene3D" id="3.10.50.30">
    <property type="entry name" value="Transcription elongation factor, GreA/GreB, C-terminal domain"/>
    <property type="match status" value="1"/>
</dbReference>
<reference evidence="4" key="1">
    <citation type="submission" date="2018-09" db="EMBL/GenBank/DDBJ databases">
        <authorList>
            <person name="Livingstone P.G."/>
            <person name="Whitworth D.E."/>
        </authorList>
    </citation>
    <scope>NUCLEOTIDE SEQUENCE [LARGE SCALE GENOMIC DNA]</scope>
    <source>
        <strain evidence="4">CA043D</strain>
    </source>
</reference>
<dbReference type="InterPro" id="IPR029462">
    <property type="entry name" value="Rnk_N"/>
</dbReference>
<dbReference type="Pfam" id="PF01272">
    <property type="entry name" value="GreA_GreB"/>
    <property type="match status" value="1"/>
</dbReference>
<dbReference type="EMBL" id="RAWE01000007">
    <property type="protein sequence ID" value="RKH06948.1"/>
    <property type="molecule type" value="Genomic_DNA"/>
</dbReference>
<dbReference type="SUPFAM" id="SSF54534">
    <property type="entry name" value="FKBP-like"/>
    <property type="match status" value="1"/>
</dbReference>
<comment type="caution">
    <text evidence="3">The sequence shown here is derived from an EMBL/GenBank/DDBJ whole genome shotgun (WGS) entry which is preliminary data.</text>
</comment>
<proteinExistence type="predicted"/>
<dbReference type="GO" id="GO:0003677">
    <property type="term" value="F:DNA binding"/>
    <property type="evidence" value="ECO:0007669"/>
    <property type="project" value="InterPro"/>
</dbReference>
<dbReference type="InterPro" id="IPR036953">
    <property type="entry name" value="GreA/GreB_C_sf"/>
</dbReference>
<dbReference type="FunFam" id="3.10.50.30:FF:000002">
    <property type="entry name" value="Regulator of nucleoside diphosphate kinase"/>
    <property type="match status" value="1"/>
</dbReference>
<dbReference type="GO" id="GO:0032784">
    <property type="term" value="P:regulation of DNA-templated transcription elongation"/>
    <property type="evidence" value="ECO:0007669"/>
    <property type="project" value="InterPro"/>
</dbReference>
<dbReference type="InterPro" id="IPR001437">
    <property type="entry name" value="Tscrpt_elong_fac_GreA/B_C"/>
</dbReference>
<keyword evidence="4" id="KW-1185">Reference proteome</keyword>
<evidence type="ECO:0000313" key="4">
    <source>
        <dbReference type="Proteomes" id="UP000268313"/>
    </source>
</evidence>
<dbReference type="InterPro" id="IPR023459">
    <property type="entry name" value="Tscrpt_elong_fac_GreA/B_fam"/>
</dbReference>
<keyword evidence="3" id="KW-0418">Kinase</keyword>
<sequence length="140" mass="15355">MTLTHDHPLIVTDTDLQRLERVVEQYGTARNAELVEQLESELARAVVTSPTAIPRDVVTMNSTVVFEDEEAGETREVTLVYPKDANSDSGRISVLAPVGSALIGLSVGQTVEWPLPNGRTRRLRIVAVPYQPEAAGHFHL</sequence>